<feature type="chain" id="PRO_5019227686" evidence="1">
    <location>
        <begin position="21"/>
        <end position="439"/>
    </location>
</feature>
<evidence type="ECO:0000313" key="4">
    <source>
        <dbReference type="Proteomes" id="UP000285517"/>
    </source>
</evidence>
<feature type="domain" description="Beta-lactamase-related" evidence="2">
    <location>
        <begin position="43"/>
        <end position="333"/>
    </location>
</feature>
<dbReference type="Pfam" id="PF00144">
    <property type="entry name" value="Beta-lactamase"/>
    <property type="match status" value="1"/>
</dbReference>
<dbReference type="InterPro" id="IPR050491">
    <property type="entry name" value="AmpC-like"/>
</dbReference>
<keyword evidence="1" id="KW-0732">Signal</keyword>
<gene>
    <name evidence="3" type="ORF">EI546_12890</name>
</gene>
<keyword evidence="4" id="KW-1185">Reference proteome</keyword>
<dbReference type="EMBL" id="CP034951">
    <property type="protein sequence ID" value="QAA82559.1"/>
    <property type="molecule type" value="Genomic_DNA"/>
</dbReference>
<dbReference type="GO" id="GO:0016787">
    <property type="term" value="F:hydrolase activity"/>
    <property type="evidence" value="ECO:0007669"/>
    <property type="project" value="UniProtKB-KW"/>
</dbReference>
<dbReference type="OrthoDB" id="9793489at2"/>
<dbReference type="Gene3D" id="3.40.710.10">
    <property type="entry name" value="DD-peptidase/beta-lactamase superfamily"/>
    <property type="match status" value="1"/>
</dbReference>
<feature type="signal peptide" evidence="1">
    <location>
        <begin position="1"/>
        <end position="20"/>
    </location>
</feature>
<dbReference type="InterPro" id="IPR001466">
    <property type="entry name" value="Beta-lactam-related"/>
</dbReference>
<name>A0A410G5M0_9FLAO</name>
<evidence type="ECO:0000313" key="3">
    <source>
        <dbReference type="EMBL" id="QAA82559.1"/>
    </source>
</evidence>
<sequence length="439" mass="49003">MKNNLFLFLFFGLLATVTFAQDFDSSKLDSYFDALETHNKFMGSVAVSQDAKIIYTRSVGFADVENKIKANENTKYRIGSISKTFTAALVFKGVEAGKIDLNQTIDKFFPTFPKGDKITVQQLLYHRSGIHNFTSEEDYLSWNTSPKSEKEMIDIIIKGGSDFEPDSRAEYSNSNYVLLSIILEKTFKKQYSEILKEFITQPLGLKNTYLGGKIDVKKNESKSYKWMGDWKLEPETDISVPLGAGGIVSTPSDLVKFSDALFAGKVVKEESLKQMENIKEHYGMGLFQFPFGNKQGFGHTGGIDGFTSIFTHFPDGNVSYAMTSNGTNFNNNDISIAVLSAVYNEPYEIPQLNTIELSSEDLDQYLGVYSSSEIPLKITITKENSTLIAQATGQSSFSLEPTEKNKFKFDAAGVVLEFNPSEHTMVLKQGGGVFTFRKE</sequence>
<dbReference type="PANTHER" id="PTHR46825:SF7">
    <property type="entry name" value="D-ALANYL-D-ALANINE CARBOXYPEPTIDASE"/>
    <property type="match status" value="1"/>
</dbReference>
<organism evidence="3 4">
    <name type="scientific">Aequorivita ciconiae</name>
    <dbReference type="NCBI Taxonomy" id="2494375"/>
    <lineage>
        <taxon>Bacteria</taxon>
        <taxon>Pseudomonadati</taxon>
        <taxon>Bacteroidota</taxon>
        <taxon>Flavobacteriia</taxon>
        <taxon>Flavobacteriales</taxon>
        <taxon>Flavobacteriaceae</taxon>
        <taxon>Aequorivita</taxon>
    </lineage>
</organism>
<dbReference type="AlphaFoldDB" id="A0A410G5M0"/>
<dbReference type="SUPFAM" id="SSF56601">
    <property type="entry name" value="beta-lactamase/transpeptidase-like"/>
    <property type="match status" value="1"/>
</dbReference>
<evidence type="ECO:0000259" key="2">
    <source>
        <dbReference type="Pfam" id="PF00144"/>
    </source>
</evidence>
<reference evidence="3 4" key="1">
    <citation type="submission" date="2019-01" db="EMBL/GenBank/DDBJ databases">
        <title>Complete genome sequencing of Aequorivita sp. H23M31.</title>
        <authorList>
            <person name="Bae J.-W."/>
        </authorList>
    </citation>
    <scope>NUCLEOTIDE SEQUENCE [LARGE SCALE GENOMIC DNA]</scope>
    <source>
        <strain evidence="3 4">H23M31</strain>
    </source>
</reference>
<keyword evidence="3" id="KW-0378">Hydrolase</keyword>
<accession>A0A410G5M0</accession>
<dbReference type="KEGG" id="aev:EI546_12890"/>
<dbReference type="InterPro" id="IPR012338">
    <property type="entry name" value="Beta-lactam/transpept-like"/>
</dbReference>
<dbReference type="RefSeq" id="WP_128250924.1">
    <property type="nucleotide sequence ID" value="NZ_CP034951.1"/>
</dbReference>
<dbReference type="Proteomes" id="UP000285517">
    <property type="component" value="Chromosome"/>
</dbReference>
<protein>
    <submittedName>
        <fullName evidence="3">Class A beta-lactamase-related serine hydrolase</fullName>
    </submittedName>
</protein>
<evidence type="ECO:0000256" key="1">
    <source>
        <dbReference type="SAM" id="SignalP"/>
    </source>
</evidence>
<proteinExistence type="predicted"/>
<dbReference type="PANTHER" id="PTHR46825">
    <property type="entry name" value="D-ALANYL-D-ALANINE-CARBOXYPEPTIDASE/ENDOPEPTIDASE AMPH"/>
    <property type="match status" value="1"/>
</dbReference>